<organism evidence="2 3">
    <name type="scientific">Vanilla planifolia</name>
    <name type="common">Vanilla</name>
    <dbReference type="NCBI Taxonomy" id="51239"/>
    <lineage>
        <taxon>Eukaryota</taxon>
        <taxon>Viridiplantae</taxon>
        <taxon>Streptophyta</taxon>
        <taxon>Embryophyta</taxon>
        <taxon>Tracheophyta</taxon>
        <taxon>Spermatophyta</taxon>
        <taxon>Magnoliopsida</taxon>
        <taxon>Liliopsida</taxon>
        <taxon>Asparagales</taxon>
        <taxon>Orchidaceae</taxon>
        <taxon>Vanilloideae</taxon>
        <taxon>Vanilleae</taxon>
        <taxon>Vanilla</taxon>
    </lineage>
</organism>
<dbReference type="PANTHER" id="PTHR34064">
    <property type="entry name" value="OS04G0672300 PROTEIN"/>
    <property type="match status" value="1"/>
</dbReference>
<keyword evidence="1" id="KW-0472">Membrane</keyword>
<proteinExistence type="predicted"/>
<keyword evidence="1" id="KW-0812">Transmembrane</keyword>
<comment type="caution">
    <text evidence="2">The sequence shown here is derived from an EMBL/GenBank/DDBJ whole genome shotgun (WGS) entry which is preliminary data.</text>
</comment>
<keyword evidence="3" id="KW-1185">Reference proteome</keyword>
<evidence type="ECO:0000313" key="3">
    <source>
        <dbReference type="Proteomes" id="UP000636800"/>
    </source>
</evidence>
<protein>
    <submittedName>
        <fullName evidence="2">Uncharacterized protein</fullName>
    </submittedName>
</protein>
<evidence type="ECO:0000313" key="2">
    <source>
        <dbReference type="EMBL" id="KAG0460485.1"/>
    </source>
</evidence>
<dbReference type="PANTHER" id="PTHR34064:SF3">
    <property type="entry name" value="OS04G0672300 PROTEIN"/>
    <property type="match status" value="1"/>
</dbReference>
<dbReference type="Proteomes" id="UP000636800">
    <property type="component" value="Chromosome 11"/>
</dbReference>
<gene>
    <name evidence="2" type="ORF">HPP92_020782</name>
</gene>
<accession>A0A835PXL5</accession>
<dbReference type="AlphaFoldDB" id="A0A835PXL5"/>
<feature type="transmembrane region" description="Helical" evidence="1">
    <location>
        <begin position="77"/>
        <end position="96"/>
    </location>
</feature>
<sequence length="102" mass="11402">MEKCDVDDQAEEPPKQLFIKLLPSQLEQLKQPLISNKALIAVPAVLNSPILADSRDGRTKKRFQWFKAIHPRKSSSSFATMSSIGTMTLIYFTLAINRRGGA</sequence>
<keyword evidence="1" id="KW-1133">Transmembrane helix</keyword>
<evidence type="ECO:0000256" key="1">
    <source>
        <dbReference type="SAM" id="Phobius"/>
    </source>
</evidence>
<dbReference type="OrthoDB" id="785686at2759"/>
<name>A0A835PXL5_VANPL</name>
<reference evidence="2 3" key="1">
    <citation type="journal article" date="2020" name="Nat. Food">
        <title>A phased Vanilla planifolia genome enables genetic improvement of flavour and production.</title>
        <authorList>
            <person name="Hasing T."/>
            <person name="Tang H."/>
            <person name="Brym M."/>
            <person name="Khazi F."/>
            <person name="Huang T."/>
            <person name="Chambers A.H."/>
        </authorList>
    </citation>
    <scope>NUCLEOTIDE SEQUENCE [LARGE SCALE GENOMIC DNA]</scope>
    <source>
        <tissue evidence="2">Leaf</tissue>
    </source>
</reference>
<dbReference type="EMBL" id="JADCNL010000011">
    <property type="protein sequence ID" value="KAG0460485.1"/>
    <property type="molecule type" value="Genomic_DNA"/>
</dbReference>